<evidence type="ECO:0000256" key="2">
    <source>
        <dbReference type="ARBA" id="ARBA00004496"/>
    </source>
</evidence>
<dbReference type="OrthoDB" id="1681166at2759"/>
<keyword evidence="4" id="KW-0963">Cytoplasm</keyword>
<evidence type="ECO:0000313" key="13">
    <source>
        <dbReference type="Proteomes" id="UP000051530"/>
    </source>
</evidence>
<dbReference type="VEuPathDB" id="MicrosporidiaDB:M153_1298000907"/>
<evidence type="ECO:0000256" key="6">
    <source>
        <dbReference type="ARBA" id="ARBA00022771"/>
    </source>
</evidence>
<dbReference type="SUPFAM" id="SSF57850">
    <property type="entry name" value="RING/U-box"/>
    <property type="match status" value="1"/>
</dbReference>
<evidence type="ECO:0000256" key="3">
    <source>
        <dbReference type="ARBA" id="ARBA00004906"/>
    </source>
</evidence>
<dbReference type="EMBL" id="LGUB01000434">
    <property type="protein sequence ID" value="KRH93214.1"/>
    <property type="molecule type" value="Genomic_DNA"/>
</dbReference>
<dbReference type="Proteomes" id="UP000051530">
    <property type="component" value="Unassembled WGS sequence"/>
</dbReference>
<dbReference type="InterPro" id="IPR001841">
    <property type="entry name" value="Znf_RING"/>
</dbReference>
<dbReference type="AlphaFoldDB" id="A0A0R0M0S3"/>
<protein>
    <submittedName>
        <fullName evidence="12">Anaphase-promoting complex subunit 11</fullName>
    </submittedName>
</protein>
<name>A0A0R0M0S3_9MICR</name>
<keyword evidence="8" id="KW-0862">Zinc</keyword>
<proteinExistence type="predicted"/>
<dbReference type="GO" id="GO:0005634">
    <property type="term" value="C:nucleus"/>
    <property type="evidence" value="ECO:0007669"/>
    <property type="project" value="UniProtKB-SubCell"/>
</dbReference>
<comment type="subcellular location">
    <subcellularLocation>
        <location evidence="2">Cytoplasm</location>
    </subcellularLocation>
    <subcellularLocation>
        <location evidence="1">Nucleus</location>
    </subcellularLocation>
</comment>
<dbReference type="InterPro" id="IPR013083">
    <property type="entry name" value="Znf_RING/FYVE/PHD"/>
</dbReference>
<keyword evidence="13" id="KW-1185">Reference proteome</keyword>
<dbReference type="GO" id="GO:0008270">
    <property type="term" value="F:zinc ion binding"/>
    <property type="evidence" value="ECO:0007669"/>
    <property type="project" value="UniProtKB-KW"/>
</dbReference>
<evidence type="ECO:0000256" key="9">
    <source>
        <dbReference type="ARBA" id="ARBA00023242"/>
    </source>
</evidence>
<organism evidence="12 13">
    <name type="scientific">Pseudoloma neurophilia</name>
    <dbReference type="NCBI Taxonomy" id="146866"/>
    <lineage>
        <taxon>Eukaryota</taxon>
        <taxon>Fungi</taxon>
        <taxon>Fungi incertae sedis</taxon>
        <taxon>Microsporidia</taxon>
        <taxon>Pseudoloma</taxon>
    </lineage>
</organism>
<dbReference type="Pfam" id="PF12678">
    <property type="entry name" value="zf-rbx1"/>
    <property type="match status" value="1"/>
</dbReference>
<evidence type="ECO:0000256" key="8">
    <source>
        <dbReference type="ARBA" id="ARBA00022833"/>
    </source>
</evidence>
<sequence length="84" mass="9815">MVKIRINKIYQTCSQRWKVASEICGICQQGFDQMCASCDHPMKCPPAMGKCKHAYHMHCMQKWLENNKVCPMCRAPWKFTKSTE</sequence>
<dbReference type="GO" id="GO:0005737">
    <property type="term" value="C:cytoplasm"/>
    <property type="evidence" value="ECO:0007669"/>
    <property type="project" value="UniProtKB-SubCell"/>
</dbReference>
<keyword evidence="6 10" id="KW-0863">Zinc-finger</keyword>
<dbReference type="InterPro" id="IPR051031">
    <property type="entry name" value="RING-box_E3_Ubiquitin_Ligase"/>
</dbReference>
<evidence type="ECO:0000256" key="4">
    <source>
        <dbReference type="ARBA" id="ARBA00022490"/>
    </source>
</evidence>
<feature type="domain" description="RING-type" evidence="11">
    <location>
        <begin position="35"/>
        <end position="74"/>
    </location>
</feature>
<evidence type="ECO:0000256" key="5">
    <source>
        <dbReference type="ARBA" id="ARBA00022723"/>
    </source>
</evidence>
<comment type="pathway">
    <text evidence="3">Protein modification; protein ubiquitination.</text>
</comment>
<dbReference type="Gene3D" id="3.30.40.10">
    <property type="entry name" value="Zinc/RING finger domain, C3HC4 (zinc finger)"/>
    <property type="match status" value="1"/>
</dbReference>
<evidence type="ECO:0000313" key="12">
    <source>
        <dbReference type="EMBL" id="KRH93214.1"/>
    </source>
</evidence>
<reference evidence="12 13" key="1">
    <citation type="submission" date="2015-07" db="EMBL/GenBank/DDBJ databases">
        <title>The genome of Pseudoloma neurophilia, a relevant intracellular parasite of the zebrafish.</title>
        <authorList>
            <person name="Ndikumana S."/>
            <person name="Pelin A."/>
            <person name="Sanders J."/>
            <person name="Corradi N."/>
        </authorList>
    </citation>
    <scope>NUCLEOTIDE SEQUENCE [LARGE SCALE GENOMIC DNA]</scope>
    <source>
        <strain evidence="12 13">MK1</strain>
    </source>
</reference>
<evidence type="ECO:0000256" key="1">
    <source>
        <dbReference type="ARBA" id="ARBA00004123"/>
    </source>
</evidence>
<evidence type="ECO:0000259" key="11">
    <source>
        <dbReference type="PROSITE" id="PS50089"/>
    </source>
</evidence>
<comment type="caution">
    <text evidence="12">The sequence shown here is derived from an EMBL/GenBank/DDBJ whole genome shotgun (WGS) entry which is preliminary data.</text>
</comment>
<evidence type="ECO:0000256" key="10">
    <source>
        <dbReference type="PROSITE-ProRule" id="PRU00175"/>
    </source>
</evidence>
<accession>A0A0R0M0S3</accession>
<dbReference type="PROSITE" id="PS50089">
    <property type="entry name" value="ZF_RING_2"/>
    <property type="match status" value="1"/>
</dbReference>
<evidence type="ECO:0000256" key="7">
    <source>
        <dbReference type="ARBA" id="ARBA00022786"/>
    </source>
</evidence>
<gene>
    <name evidence="12" type="ORF">M153_1298000907</name>
</gene>
<dbReference type="InterPro" id="IPR024766">
    <property type="entry name" value="Znf_RING_H2"/>
</dbReference>
<keyword evidence="5" id="KW-0479">Metal-binding</keyword>
<dbReference type="PANTHER" id="PTHR11210">
    <property type="entry name" value="RING BOX"/>
    <property type="match status" value="1"/>
</dbReference>
<keyword evidence="7" id="KW-0833">Ubl conjugation pathway</keyword>
<keyword evidence="9" id="KW-0539">Nucleus</keyword>